<gene>
    <name evidence="1" type="ORF">SMDB11_1173</name>
</gene>
<dbReference type="EMBL" id="HG326223">
    <property type="protein sequence ID" value="CDG11749.1"/>
    <property type="molecule type" value="Genomic_DNA"/>
</dbReference>
<evidence type="ECO:0000313" key="1">
    <source>
        <dbReference type="EMBL" id="CDG11749.1"/>
    </source>
</evidence>
<organism evidence="1 2">
    <name type="scientific">Serratia marcescens subsp. marcescens Db11</name>
    <dbReference type="NCBI Taxonomy" id="273526"/>
    <lineage>
        <taxon>Bacteria</taxon>
        <taxon>Pseudomonadati</taxon>
        <taxon>Pseudomonadota</taxon>
        <taxon>Gammaproteobacteria</taxon>
        <taxon>Enterobacterales</taxon>
        <taxon>Yersiniaceae</taxon>
        <taxon>Serratia</taxon>
    </lineage>
</organism>
<dbReference type="AlphaFoldDB" id="A0ABC9IG77"/>
<dbReference type="Pfam" id="PF03237">
    <property type="entry name" value="Terminase_6N"/>
    <property type="match status" value="1"/>
</dbReference>
<evidence type="ECO:0000313" key="2">
    <source>
        <dbReference type="Proteomes" id="UP000018979"/>
    </source>
</evidence>
<proteinExistence type="predicted"/>
<accession>A0ABC9IG77</accession>
<sequence>MASQTRYRPTYFSTPSSMAHEAYSFWSGTLFNKGKSCMVA</sequence>
<protein>
    <submittedName>
        <fullName evidence="1">Terminase</fullName>
    </submittedName>
</protein>
<reference evidence="2" key="2">
    <citation type="submission" date="2013-11" db="EMBL/GenBank/DDBJ databases">
        <title>Genome sequences of clinical and environmental isolates of Serratia marcescens.</title>
        <authorList>
            <person name="Iguchi A."/>
            <person name="Komatsu H."/>
            <person name="Nagaya Y."/>
            <person name="Ogura Y."/>
            <person name="Katsura K."/>
            <person name="Kurokawa K."/>
            <person name="Ooka T."/>
            <person name="Hattori M."/>
            <person name="Gotoh N."/>
            <person name="Thomson N."/>
            <person name="Hayashi T."/>
        </authorList>
    </citation>
    <scope>NUCLEOTIDE SEQUENCE [LARGE SCALE GENOMIC DNA]</scope>
    <source>
        <strain evidence="2">Db11</strain>
    </source>
</reference>
<dbReference type="KEGG" id="smac:SMDB11_1173"/>
<name>A0ABC9IG77_SERMA</name>
<reference evidence="1 2" key="3">
    <citation type="journal article" date="2014" name="Genome Biol. Evol.">
        <title>Genome evolution and plasticity of Serratia marcescens, an important multidrug-resistant nosocomial pathogen.</title>
        <authorList>
            <person name="Iguchi A."/>
            <person name="Nagaya Y."/>
            <person name="Pradel E."/>
            <person name="Ooka T."/>
            <person name="Ogura Y."/>
            <person name="Katsura K."/>
            <person name="Kurokawa K."/>
            <person name="Oshima K."/>
            <person name="Hattori M."/>
            <person name="Parkhill J."/>
            <person name="Sebaihia M."/>
            <person name="Coulthurst S.J."/>
            <person name="Gotoh N."/>
            <person name="Thomson N.R."/>
            <person name="Ewbank J.J."/>
            <person name="Hayashi T."/>
        </authorList>
    </citation>
    <scope>NUCLEOTIDE SEQUENCE [LARGE SCALE GENOMIC DNA]</scope>
    <source>
        <strain evidence="1 2">Db11</strain>
    </source>
</reference>
<dbReference type="Proteomes" id="UP000018979">
    <property type="component" value="Chromosome I"/>
</dbReference>
<reference evidence="1 2" key="1">
    <citation type="submission" date="2013-06" db="EMBL/GenBank/DDBJ databases">
        <authorList>
            <person name="Aslett M."/>
        </authorList>
    </citation>
    <scope>NUCLEOTIDE SEQUENCE [LARGE SCALE GENOMIC DNA]</scope>
    <source>
        <strain evidence="1 2">Db11</strain>
    </source>
</reference>